<dbReference type="Proteomes" id="UP000247409">
    <property type="component" value="Unassembled WGS sequence"/>
</dbReference>
<dbReference type="AlphaFoldDB" id="A0A2V3IL01"/>
<protein>
    <submittedName>
        <fullName evidence="1">Uncharacterized protein</fullName>
    </submittedName>
</protein>
<organism evidence="1 2">
    <name type="scientific">Gracilariopsis chorda</name>
    <dbReference type="NCBI Taxonomy" id="448386"/>
    <lineage>
        <taxon>Eukaryota</taxon>
        <taxon>Rhodophyta</taxon>
        <taxon>Florideophyceae</taxon>
        <taxon>Rhodymeniophycidae</taxon>
        <taxon>Gracilariales</taxon>
        <taxon>Gracilariaceae</taxon>
        <taxon>Gracilariopsis</taxon>
    </lineage>
</organism>
<keyword evidence="2" id="KW-1185">Reference proteome</keyword>
<accession>A0A2V3IL01</accession>
<comment type="caution">
    <text evidence="1">The sequence shown here is derived from an EMBL/GenBank/DDBJ whole genome shotgun (WGS) entry which is preliminary data.</text>
</comment>
<reference evidence="1 2" key="1">
    <citation type="journal article" date="2018" name="Mol. Biol. Evol.">
        <title>Analysis of the draft genome of the red seaweed Gracilariopsis chorda provides insights into genome size evolution in Rhodophyta.</title>
        <authorList>
            <person name="Lee J."/>
            <person name="Yang E.C."/>
            <person name="Graf L."/>
            <person name="Yang J.H."/>
            <person name="Qiu H."/>
            <person name="Zel Zion U."/>
            <person name="Chan C.X."/>
            <person name="Stephens T.G."/>
            <person name="Weber A.P.M."/>
            <person name="Boo G.H."/>
            <person name="Boo S.M."/>
            <person name="Kim K.M."/>
            <person name="Shin Y."/>
            <person name="Jung M."/>
            <person name="Lee S.J."/>
            <person name="Yim H.S."/>
            <person name="Lee J.H."/>
            <person name="Bhattacharya D."/>
            <person name="Yoon H.S."/>
        </authorList>
    </citation>
    <scope>NUCLEOTIDE SEQUENCE [LARGE SCALE GENOMIC DNA]</scope>
    <source>
        <strain evidence="1 2">SKKU-2015</strain>
        <tissue evidence="1">Whole body</tissue>
    </source>
</reference>
<dbReference type="EMBL" id="NBIV01000151">
    <property type="protein sequence ID" value="PXF42762.1"/>
    <property type="molecule type" value="Genomic_DNA"/>
</dbReference>
<name>A0A2V3IL01_9FLOR</name>
<proteinExistence type="predicted"/>
<sequence>MMIHLQKGRHALVNNQQVRVDALDVLGHIEQNPKHLEAFMPQLCGATQGEDAADYYFMTDRLFIKAVVLTKRTVPWC</sequence>
<gene>
    <name evidence="1" type="ORF">BWQ96_07514</name>
</gene>
<evidence type="ECO:0000313" key="1">
    <source>
        <dbReference type="EMBL" id="PXF42762.1"/>
    </source>
</evidence>
<evidence type="ECO:0000313" key="2">
    <source>
        <dbReference type="Proteomes" id="UP000247409"/>
    </source>
</evidence>